<sequence length="62" mass="6424">MGRRTATDPDLIARGPLRGLRLTPRGRALTEAGILVAGSALGAAGLLSYINLIPALADWIAK</sequence>
<keyword evidence="1" id="KW-0472">Membrane</keyword>
<evidence type="ECO:0000313" key="3">
    <source>
        <dbReference type="Proteomes" id="UP000516407"/>
    </source>
</evidence>
<evidence type="ECO:0000313" key="2">
    <source>
        <dbReference type="EMBL" id="QKY79799.1"/>
    </source>
</evidence>
<organism evidence="2 3">
    <name type="scientific">Arthrobacter phage Bumble</name>
    <dbReference type="NCBI Taxonomy" id="2743904"/>
    <lineage>
        <taxon>Viruses</taxon>
        <taxon>Duplodnaviria</taxon>
        <taxon>Heunggongvirae</taxon>
        <taxon>Uroviricota</taxon>
        <taxon>Caudoviricetes</taxon>
        <taxon>Berryhillviridae</taxon>
        <taxon>Altadenavirus</taxon>
        <taxon>Altadenavirus bumble</taxon>
    </lineage>
</organism>
<accession>A0A7G3VCF2</accession>
<keyword evidence="1" id="KW-1133">Transmembrane helix</keyword>
<evidence type="ECO:0000256" key="1">
    <source>
        <dbReference type="SAM" id="Phobius"/>
    </source>
</evidence>
<reference evidence="2 3" key="1">
    <citation type="submission" date="2020-05" db="EMBL/GenBank/DDBJ databases">
        <authorList>
            <person name="Bohanan V.A."/>
            <person name="Brazelton B.R."/>
            <person name="Coffey L.M."/>
            <person name="Donovan A.R."/>
            <person name="Gales A.C."/>
            <person name="Glasscock A.J."/>
            <person name="Grill M."/>
            <person name="Harper M.C."/>
            <person name="Hollowell C.E."/>
            <person name="Liu T.Y."/>
            <person name="Mansour C."/>
            <person name="McDowell A.D."/>
            <person name="Miller T.E."/>
            <person name="Nash A.G."/>
            <person name="Seo J."/>
            <person name="Sherman Z.A."/>
            <person name="Albert R.M."/>
            <person name="Ayala A."/>
            <person name="Monti D.L."/>
            <person name="Garlena R.A."/>
            <person name="Russell D.A."/>
            <person name="Pope W.H."/>
            <person name="Jacobs-Sera D."/>
            <person name="Hatfull G.F."/>
        </authorList>
    </citation>
    <scope>NUCLEOTIDE SEQUENCE [LARGE SCALE GENOMIC DNA]</scope>
</reference>
<dbReference type="Proteomes" id="UP000516407">
    <property type="component" value="Segment"/>
</dbReference>
<dbReference type="EMBL" id="MT498055">
    <property type="protein sequence ID" value="QKY79799.1"/>
    <property type="molecule type" value="Genomic_DNA"/>
</dbReference>
<proteinExistence type="predicted"/>
<name>A0A7G3VCF2_9CAUD</name>
<gene>
    <name evidence="2" type="primary">33</name>
    <name evidence="2" type="ORF">SEA_BUMBLE_33</name>
</gene>
<protein>
    <submittedName>
        <fullName evidence="2">Uncharacterized protein</fullName>
    </submittedName>
</protein>
<keyword evidence="1" id="KW-0812">Transmembrane</keyword>
<feature type="transmembrane region" description="Helical" evidence="1">
    <location>
        <begin position="28"/>
        <end position="50"/>
    </location>
</feature>
<keyword evidence="3" id="KW-1185">Reference proteome</keyword>